<dbReference type="PANTHER" id="PTHR23084">
    <property type="entry name" value="PHOSPHATIDYLINOSITOL-4-PHOSPHATE 5-KINASE RELATED"/>
    <property type="match status" value="1"/>
</dbReference>
<name>G0QJP7_ICHMU</name>
<evidence type="ECO:0000256" key="1">
    <source>
        <dbReference type="ARBA" id="ARBA00022737"/>
    </source>
</evidence>
<dbReference type="FunFam" id="2.20.110.10:FF:000002">
    <property type="entry name" value="Phosphatidylinositol 4-phosphate 5-kinase 8"/>
    <property type="match status" value="1"/>
</dbReference>
<dbReference type="SUPFAM" id="SSF82185">
    <property type="entry name" value="Histone H3 K4-specific methyltransferase SET7/9 N-terminal domain"/>
    <property type="match status" value="1"/>
</dbReference>
<sequence>MVDYMKEIGKMIQNMEGYYLYQNKKLNKKRGYEKFQNGSYYEGQYINGKPEGIGRYTSYNKETYDGQWVNGMKHGNGIWRGNNKDSYVGEWKYGKADGQGVHIWNN</sequence>
<protein>
    <recommendedName>
        <fullName evidence="4">MORN repeat protein</fullName>
    </recommendedName>
</protein>
<dbReference type="STRING" id="857967.G0QJP7"/>
<dbReference type="InParanoid" id="G0QJP7"/>
<dbReference type="Pfam" id="PF02493">
    <property type="entry name" value="MORN"/>
    <property type="match status" value="3"/>
</dbReference>
<proteinExistence type="predicted"/>
<evidence type="ECO:0000313" key="3">
    <source>
        <dbReference type="Proteomes" id="UP000008983"/>
    </source>
</evidence>
<keyword evidence="3" id="KW-1185">Reference proteome</keyword>
<dbReference type="Proteomes" id="UP000008983">
    <property type="component" value="Unassembled WGS sequence"/>
</dbReference>
<gene>
    <name evidence="2" type="ORF">IMG5_007480</name>
</gene>
<dbReference type="InterPro" id="IPR003409">
    <property type="entry name" value="MORN"/>
</dbReference>
<dbReference type="PANTHER" id="PTHR23084:SF263">
    <property type="entry name" value="MORN REPEAT-CONTAINING PROTEIN 1"/>
    <property type="match status" value="1"/>
</dbReference>
<evidence type="ECO:0000313" key="2">
    <source>
        <dbReference type="EMBL" id="EGR34556.1"/>
    </source>
</evidence>
<dbReference type="RefSeq" id="XP_004039860.1">
    <property type="nucleotide sequence ID" value="XM_004039812.1"/>
</dbReference>
<accession>G0QJP7</accession>
<evidence type="ECO:0008006" key="4">
    <source>
        <dbReference type="Google" id="ProtNLM"/>
    </source>
</evidence>
<dbReference type="SMART" id="SM00698">
    <property type="entry name" value="MORN"/>
    <property type="match status" value="3"/>
</dbReference>
<dbReference type="Gene3D" id="2.20.110.10">
    <property type="entry name" value="Histone H3 K4-specific methyltransferase SET7/9 N-terminal domain"/>
    <property type="match status" value="1"/>
</dbReference>
<keyword evidence="1" id="KW-0677">Repeat</keyword>
<dbReference type="OMA" id="CEGEYKA"/>
<dbReference type="OrthoDB" id="203073at2759"/>
<feature type="non-terminal residue" evidence="2">
    <location>
        <position position="106"/>
    </location>
</feature>
<dbReference type="eggNOG" id="KOG0229">
    <property type="taxonomic scope" value="Eukaryota"/>
</dbReference>
<dbReference type="GeneID" id="14910752"/>
<dbReference type="EMBL" id="GL983080">
    <property type="protein sequence ID" value="EGR34556.1"/>
    <property type="molecule type" value="Genomic_DNA"/>
</dbReference>
<organism evidence="2 3">
    <name type="scientific">Ichthyophthirius multifiliis</name>
    <name type="common">White spot disease agent</name>
    <name type="synonym">Ich</name>
    <dbReference type="NCBI Taxonomy" id="5932"/>
    <lineage>
        <taxon>Eukaryota</taxon>
        <taxon>Sar</taxon>
        <taxon>Alveolata</taxon>
        <taxon>Ciliophora</taxon>
        <taxon>Intramacronucleata</taxon>
        <taxon>Oligohymenophorea</taxon>
        <taxon>Hymenostomatida</taxon>
        <taxon>Ophryoglenina</taxon>
        <taxon>Ichthyophthirius</taxon>
    </lineage>
</organism>
<reference evidence="2 3" key="1">
    <citation type="submission" date="2011-07" db="EMBL/GenBank/DDBJ databases">
        <authorList>
            <person name="Coyne R."/>
            <person name="Brami D."/>
            <person name="Johnson J."/>
            <person name="Hostetler J."/>
            <person name="Hannick L."/>
            <person name="Clark T."/>
            <person name="Cassidy-Hanley D."/>
            <person name="Inman J."/>
        </authorList>
    </citation>
    <scope>NUCLEOTIDE SEQUENCE [LARGE SCALE GENOMIC DNA]</scope>
    <source>
        <strain evidence="2 3">G5</strain>
    </source>
</reference>
<dbReference type="AlphaFoldDB" id="G0QJP7"/>